<keyword evidence="1" id="KW-1133">Transmembrane helix</keyword>
<reference evidence="4" key="1">
    <citation type="journal article" date="2019" name="Int. J. Syst. Evol. Microbiol.">
        <title>The Global Catalogue of Microorganisms (GCM) 10K type strain sequencing project: providing services to taxonomists for standard genome sequencing and annotation.</title>
        <authorList>
            <consortium name="The Broad Institute Genomics Platform"/>
            <consortium name="The Broad Institute Genome Sequencing Center for Infectious Disease"/>
            <person name="Wu L."/>
            <person name="Ma J."/>
        </authorList>
    </citation>
    <scope>NUCLEOTIDE SEQUENCE [LARGE SCALE GENOMIC DNA]</scope>
    <source>
        <strain evidence="4">JCM 4087</strain>
    </source>
</reference>
<dbReference type="PANTHER" id="PTHR23028">
    <property type="entry name" value="ACETYLTRANSFERASE"/>
    <property type="match status" value="1"/>
</dbReference>
<gene>
    <name evidence="3" type="ORF">ACFPT7_23590</name>
</gene>
<accession>A0ABW1EM53</accession>
<dbReference type="Pfam" id="PF01757">
    <property type="entry name" value="Acyl_transf_3"/>
    <property type="match status" value="1"/>
</dbReference>
<keyword evidence="3" id="KW-0808">Transferase</keyword>
<keyword evidence="3" id="KW-0012">Acyltransferase</keyword>
<feature type="domain" description="Acyltransferase 3" evidence="2">
    <location>
        <begin position="12"/>
        <end position="344"/>
    </location>
</feature>
<proteinExistence type="predicted"/>
<feature type="transmembrane region" description="Helical" evidence="1">
    <location>
        <begin position="174"/>
        <end position="194"/>
    </location>
</feature>
<dbReference type="Proteomes" id="UP001596091">
    <property type="component" value="Unassembled WGS sequence"/>
</dbReference>
<organism evidence="3 4">
    <name type="scientific">Acidicapsa dinghuensis</name>
    <dbReference type="NCBI Taxonomy" id="2218256"/>
    <lineage>
        <taxon>Bacteria</taxon>
        <taxon>Pseudomonadati</taxon>
        <taxon>Acidobacteriota</taxon>
        <taxon>Terriglobia</taxon>
        <taxon>Terriglobales</taxon>
        <taxon>Acidobacteriaceae</taxon>
        <taxon>Acidicapsa</taxon>
    </lineage>
</organism>
<dbReference type="EMBL" id="JBHSPH010000018">
    <property type="protein sequence ID" value="MFC5865309.1"/>
    <property type="molecule type" value="Genomic_DNA"/>
</dbReference>
<feature type="transmembrane region" description="Helical" evidence="1">
    <location>
        <begin position="331"/>
        <end position="349"/>
    </location>
</feature>
<protein>
    <submittedName>
        <fullName evidence="3">Acyltransferase family protein</fullName>
        <ecNumber evidence="3">2.3.-.-</ecNumber>
    </submittedName>
</protein>
<keyword evidence="1" id="KW-0472">Membrane</keyword>
<dbReference type="RefSeq" id="WP_263341524.1">
    <property type="nucleotide sequence ID" value="NZ_JAGSYH010000007.1"/>
</dbReference>
<sequence length="376" mass="42767">MPKPIQRAEKIHALTSLRFFAAFYVVLYHANILGLKESRPGSFAERFVSFGYISVSFFFLLSGYILAVVYLRDSAQVRKKPFYMARFARIYPLFLVTLILDTPQVLLERVSAQGWMRATLHTGATFAAHLLMLQAWLPKLHGIDQPNWSLSVETVFYLIFPFIGVALWRLKGSQLWFVAAMLWLLNQIIIVVVAPHIAETTFRFHPLPQISTFALGILLARWQFLNKQAVGNLSERDGAAITALLFALGTFAALICWGERLPLVNLNAGLLFPVFALLIWSCSGSHSLPARLLSAKWLVVLGEASFGLYLIHVPILHLFLWLRWGHSWSMFALYLATCIGLSVLSFYFVEGPSRRWILNRFRTRPRETMEMASDAQ</sequence>
<evidence type="ECO:0000259" key="2">
    <source>
        <dbReference type="Pfam" id="PF01757"/>
    </source>
</evidence>
<feature type="transmembrane region" description="Helical" evidence="1">
    <location>
        <begin position="239"/>
        <end position="257"/>
    </location>
</feature>
<feature type="transmembrane region" description="Helical" evidence="1">
    <location>
        <begin position="150"/>
        <end position="168"/>
    </location>
</feature>
<feature type="transmembrane region" description="Helical" evidence="1">
    <location>
        <begin position="264"/>
        <end position="286"/>
    </location>
</feature>
<evidence type="ECO:0000256" key="1">
    <source>
        <dbReference type="SAM" id="Phobius"/>
    </source>
</evidence>
<keyword evidence="1" id="KW-0812">Transmembrane</keyword>
<dbReference type="EC" id="2.3.-.-" evidence="3"/>
<dbReference type="InterPro" id="IPR050879">
    <property type="entry name" value="Acyltransferase_3"/>
</dbReference>
<feature type="transmembrane region" description="Helical" evidence="1">
    <location>
        <begin position="206"/>
        <end position="224"/>
    </location>
</feature>
<evidence type="ECO:0000313" key="3">
    <source>
        <dbReference type="EMBL" id="MFC5865309.1"/>
    </source>
</evidence>
<feature type="transmembrane region" description="Helical" evidence="1">
    <location>
        <begin position="12"/>
        <end position="30"/>
    </location>
</feature>
<dbReference type="GO" id="GO:0016746">
    <property type="term" value="F:acyltransferase activity"/>
    <property type="evidence" value="ECO:0007669"/>
    <property type="project" value="UniProtKB-KW"/>
</dbReference>
<name>A0ABW1EM53_9BACT</name>
<feature type="transmembrane region" description="Helical" evidence="1">
    <location>
        <begin position="50"/>
        <end position="71"/>
    </location>
</feature>
<feature type="transmembrane region" description="Helical" evidence="1">
    <location>
        <begin position="83"/>
        <end position="100"/>
    </location>
</feature>
<comment type="caution">
    <text evidence="3">The sequence shown here is derived from an EMBL/GenBank/DDBJ whole genome shotgun (WGS) entry which is preliminary data.</text>
</comment>
<dbReference type="InterPro" id="IPR002656">
    <property type="entry name" value="Acyl_transf_3_dom"/>
</dbReference>
<feature type="transmembrane region" description="Helical" evidence="1">
    <location>
        <begin position="306"/>
        <end position="324"/>
    </location>
</feature>
<keyword evidence="4" id="KW-1185">Reference proteome</keyword>
<dbReference type="PANTHER" id="PTHR23028:SF53">
    <property type="entry name" value="ACYL_TRANSF_3 DOMAIN-CONTAINING PROTEIN"/>
    <property type="match status" value="1"/>
</dbReference>
<evidence type="ECO:0000313" key="4">
    <source>
        <dbReference type="Proteomes" id="UP001596091"/>
    </source>
</evidence>